<evidence type="ECO:0000313" key="2">
    <source>
        <dbReference type="EMBL" id="WTP53113.1"/>
    </source>
</evidence>
<proteinExistence type="predicted"/>
<sequence>MAHTQHQTMRRVLRREVAGTIGLLTDEQDFTAMRRRYRSFAFDDHTNYLRQVETLLRTLASEGGHTTVALFDPEEYAEFCAEHALDPDTAASRTRFTAELATTGATVPYEGQTLDTLVPDLIDEAVRRATWEYATTLLARIGSCASCGEDIGRAAFVRASDLLLRILQASGPGERHLVCSVSTEPEALVAVLRTDDDQHGTPHLDESEALEFTTVLALGIATRSAGGLVMRTTTPDATDRVYGWRLRGEELEPLTAGEVFDAYCTDVDSGDLVSPESGVDYCAPPDLGDEGPTTAHTH</sequence>
<organism evidence="2 3">
    <name type="scientific">Streptomyces tauricus</name>
    <dbReference type="NCBI Taxonomy" id="68274"/>
    <lineage>
        <taxon>Bacteria</taxon>
        <taxon>Bacillati</taxon>
        <taxon>Actinomycetota</taxon>
        <taxon>Actinomycetes</taxon>
        <taxon>Kitasatosporales</taxon>
        <taxon>Streptomycetaceae</taxon>
        <taxon>Streptomyces</taxon>
        <taxon>Streptomyces aurantiacus group</taxon>
    </lineage>
</organism>
<dbReference type="Proteomes" id="UP001432166">
    <property type="component" value="Chromosome"/>
</dbReference>
<gene>
    <name evidence="2" type="ORF">OG288_35235</name>
</gene>
<protein>
    <submittedName>
        <fullName evidence="2">Uncharacterized protein</fullName>
    </submittedName>
</protein>
<dbReference type="RefSeq" id="WP_189780093.1">
    <property type="nucleotide sequence ID" value="NZ_BMVY01000067.1"/>
</dbReference>
<evidence type="ECO:0000256" key="1">
    <source>
        <dbReference type="SAM" id="MobiDB-lite"/>
    </source>
</evidence>
<dbReference type="EMBL" id="CP108133">
    <property type="protein sequence ID" value="WTP53113.1"/>
    <property type="molecule type" value="Genomic_DNA"/>
</dbReference>
<feature type="region of interest" description="Disordered" evidence="1">
    <location>
        <begin position="274"/>
        <end position="298"/>
    </location>
</feature>
<keyword evidence="3" id="KW-1185">Reference proteome</keyword>
<accession>A0ABZ1JTW2</accession>
<reference evidence="2" key="1">
    <citation type="submission" date="2022-10" db="EMBL/GenBank/DDBJ databases">
        <title>The complete genomes of actinobacterial strains from the NBC collection.</title>
        <authorList>
            <person name="Joergensen T.S."/>
            <person name="Alvarez Arevalo M."/>
            <person name="Sterndorff E.B."/>
            <person name="Faurdal D."/>
            <person name="Vuksanovic O."/>
            <person name="Mourched A.-S."/>
            <person name="Charusanti P."/>
            <person name="Shaw S."/>
            <person name="Blin K."/>
            <person name="Weber T."/>
        </authorList>
    </citation>
    <scope>NUCLEOTIDE SEQUENCE</scope>
    <source>
        <strain evidence="2">NBC_00189</strain>
    </source>
</reference>
<name>A0ABZ1JTW2_9ACTN</name>
<evidence type="ECO:0000313" key="3">
    <source>
        <dbReference type="Proteomes" id="UP001432166"/>
    </source>
</evidence>